<dbReference type="Pfam" id="PF08842">
    <property type="entry name" value="Mfa2"/>
    <property type="match status" value="1"/>
</dbReference>
<feature type="chain" id="PRO_5044397453" evidence="8">
    <location>
        <begin position="25"/>
        <end position="353"/>
    </location>
</feature>
<dbReference type="InterPro" id="IPR014941">
    <property type="entry name" value="FimB/Mfa2/Mfa3"/>
</dbReference>
<evidence type="ECO:0000313" key="9">
    <source>
        <dbReference type="EMBL" id="UYU66751.1"/>
    </source>
</evidence>
<sequence>MKYSKLTYYLLAILCMMATSCVTDGVMDECPDSSKNQQIVKDARVSLVLNFAINSSVTRAGETDGDHTDGEIKERKIKDVHIYAFQNNQFKEEVKYVSIFGTDGEITRTIQGRLLESYDANIAVKLVVIVNGGNKKVITSSNPIINSNTTPKALYDQLVFNYNANDDWSTYIPMTGICEIQPLQEGDYNTAKLELTRAVAKVNVTVNEGKGLDNFRITEIRLCNYNTSGYCASNDLSKPYIPTNVQQSTTPISSGAITDAEMNAYENHLYLPEHKNVGVTGKKAYLEIDAMVKGESKTYTLAFAQNGNPHDVLRNYIYVFNIRSVKMDIDVTSTLEYEVKAWNEETVDIPSFN</sequence>
<keyword evidence="6" id="KW-0998">Cell outer membrane</keyword>
<gene>
    <name evidence="9" type="ORF">KQP68_00280</name>
</gene>
<keyword evidence="5" id="KW-0564">Palmitate</keyword>
<reference evidence="9 10" key="1">
    <citation type="submission" date="2021-06" db="EMBL/GenBank/DDBJ databases">
        <title>Interrogation of the integrated mobile genetic elements in gut-associated Bacteroides with a consensus prediction approach.</title>
        <authorList>
            <person name="Campbell D.E."/>
            <person name="Leigh J.R."/>
            <person name="Kim T."/>
            <person name="England W."/>
            <person name="Whitaker R.J."/>
            <person name="Degnan P.H."/>
        </authorList>
    </citation>
    <scope>NUCLEOTIDE SEQUENCE [LARGE SCALE GENOMIC DNA]</scope>
    <source>
        <strain evidence="9 10">WAL8669</strain>
    </source>
</reference>
<evidence type="ECO:0000313" key="10">
    <source>
        <dbReference type="Proteomes" id="UP001156218"/>
    </source>
</evidence>
<evidence type="ECO:0000256" key="3">
    <source>
        <dbReference type="ARBA" id="ARBA00022729"/>
    </source>
</evidence>
<dbReference type="EMBL" id="CP083680">
    <property type="protein sequence ID" value="UYU66751.1"/>
    <property type="molecule type" value="Genomic_DNA"/>
</dbReference>
<comment type="subcellular location">
    <subcellularLocation>
        <location evidence="1">Cell outer membrane</location>
    </subcellularLocation>
</comment>
<proteinExistence type="inferred from homology"/>
<dbReference type="PROSITE" id="PS51257">
    <property type="entry name" value="PROKAR_LIPOPROTEIN"/>
    <property type="match status" value="1"/>
</dbReference>
<keyword evidence="7" id="KW-0449">Lipoprotein</keyword>
<organism evidence="9 10">
    <name type="scientific">Bacteroides thetaiotaomicron</name>
    <dbReference type="NCBI Taxonomy" id="818"/>
    <lineage>
        <taxon>Bacteria</taxon>
        <taxon>Pseudomonadati</taxon>
        <taxon>Bacteroidota</taxon>
        <taxon>Bacteroidia</taxon>
        <taxon>Bacteroidales</taxon>
        <taxon>Bacteroidaceae</taxon>
        <taxon>Bacteroides</taxon>
    </lineage>
</organism>
<dbReference type="RefSeq" id="WP_048694223.1">
    <property type="nucleotide sequence ID" value="NZ_CAXSMB010000044.1"/>
</dbReference>
<evidence type="ECO:0000256" key="4">
    <source>
        <dbReference type="ARBA" id="ARBA00023136"/>
    </source>
</evidence>
<evidence type="ECO:0000256" key="6">
    <source>
        <dbReference type="ARBA" id="ARBA00023237"/>
    </source>
</evidence>
<keyword evidence="3 8" id="KW-0732">Signal</keyword>
<evidence type="ECO:0000256" key="7">
    <source>
        <dbReference type="ARBA" id="ARBA00023288"/>
    </source>
</evidence>
<dbReference type="AlphaFoldDB" id="A0A412G7P8"/>
<evidence type="ECO:0000256" key="5">
    <source>
        <dbReference type="ARBA" id="ARBA00023139"/>
    </source>
</evidence>
<comment type="similarity">
    <text evidence="2">Belongs to the bacteroidetes fimbrillin superfamily. FimB/Mfa2 family.</text>
</comment>
<feature type="signal peptide" evidence="8">
    <location>
        <begin position="1"/>
        <end position="24"/>
    </location>
</feature>
<evidence type="ECO:0000256" key="8">
    <source>
        <dbReference type="SAM" id="SignalP"/>
    </source>
</evidence>
<evidence type="ECO:0000256" key="1">
    <source>
        <dbReference type="ARBA" id="ARBA00004442"/>
    </source>
</evidence>
<name>A0A412G7P8_BACT4</name>
<evidence type="ECO:0000256" key="2">
    <source>
        <dbReference type="ARBA" id="ARBA00007248"/>
    </source>
</evidence>
<protein>
    <submittedName>
        <fullName evidence="9">FimB/Mfa2 family fimbrial subunit</fullName>
    </submittedName>
</protein>
<dbReference type="Proteomes" id="UP001156218">
    <property type="component" value="Chromosome"/>
</dbReference>
<dbReference type="GO" id="GO:0009279">
    <property type="term" value="C:cell outer membrane"/>
    <property type="evidence" value="ECO:0007669"/>
    <property type="project" value="UniProtKB-SubCell"/>
</dbReference>
<accession>A0A412G7P8</accession>
<keyword evidence="4" id="KW-0472">Membrane</keyword>